<accession>A0ABY7U1C3</accession>
<feature type="transmembrane region" description="Helical" evidence="2">
    <location>
        <begin position="26"/>
        <end position="48"/>
    </location>
</feature>
<evidence type="ECO:0000256" key="2">
    <source>
        <dbReference type="SAM" id="Phobius"/>
    </source>
</evidence>
<protein>
    <submittedName>
        <fullName evidence="3">Uncharacterized protein</fullName>
    </submittedName>
</protein>
<proteinExistence type="predicted"/>
<evidence type="ECO:0000256" key="1">
    <source>
        <dbReference type="SAM" id="MobiDB-lite"/>
    </source>
</evidence>
<evidence type="ECO:0000313" key="3">
    <source>
        <dbReference type="EMBL" id="WCT78687.1"/>
    </source>
</evidence>
<keyword evidence="2" id="KW-1133">Transmembrane helix</keyword>
<dbReference type="EMBL" id="CP117417">
    <property type="protein sequence ID" value="WCT78687.1"/>
    <property type="molecule type" value="Genomic_DNA"/>
</dbReference>
<name>A0ABY7U1C3_9SPHN</name>
<sequence>MLGLAAIWDAIRAFGIWQRIGAGLKWIFASPVRLCLILAVAMAAVAYAEHRSAATWRQRTIDVVAQLRRERSAAQAAKLAYEAQSRKEAQNADTNHTTLAAGGDGRFADYAAGHGLPPSAPAHRGPGAPDNGPAIPENPTPDAIMADISRVWITRSDWLTCDADWAYAQAAHDWGRKLDGDQAN</sequence>
<feature type="region of interest" description="Disordered" evidence="1">
    <location>
        <begin position="112"/>
        <end position="142"/>
    </location>
</feature>
<gene>
    <name evidence="3" type="ORF">PQ457_06905</name>
</gene>
<keyword evidence="2" id="KW-0472">Membrane</keyword>
<evidence type="ECO:0000313" key="4">
    <source>
        <dbReference type="Proteomes" id="UP001218231"/>
    </source>
</evidence>
<dbReference type="RefSeq" id="WP_273618997.1">
    <property type="nucleotide sequence ID" value="NZ_CP117417.1"/>
</dbReference>
<dbReference type="Proteomes" id="UP001218231">
    <property type="component" value="Chromosome"/>
</dbReference>
<organism evidence="3 4">
    <name type="scientific">Novosphingobium humi</name>
    <dbReference type="NCBI Taxonomy" id="2282397"/>
    <lineage>
        <taxon>Bacteria</taxon>
        <taxon>Pseudomonadati</taxon>
        <taxon>Pseudomonadota</taxon>
        <taxon>Alphaproteobacteria</taxon>
        <taxon>Sphingomonadales</taxon>
        <taxon>Sphingomonadaceae</taxon>
        <taxon>Novosphingobium</taxon>
    </lineage>
</organism>
<keyword evidence="2" id="KW-0812">Transmembrane</keyword>
<reference evidence="3 4" key="1">
    <citation type="submission" date="2023-02" db="EMBL/GenBank/DDBJ databases">
        <title>Genome sequence of Novosphingobium humi KACC 19094.</title>
        <authorList>
            <person name="Kim S."/>
            <person name="Heo J."/>
            <person name="Kwon S.-W."/>
        </authorList>
    </citation>
    <scope>NUCLEOTIDE SEQUENCE [LARGE SCALE GENOMIC DNA]</scope>
    <source>
        <strain evidence="3 4">KACC 19094</strain>
    </source>
</reference>
<keyword evidence="4" id="KW-1185">Reference proteome</keyword>